<name>A0A023EPR5_AEDAL</name>
<feature type="region of interest" description="Disordered" evidence="1">
    <location>
        <begin position="264"/>
        <end position="295"/>
    </location>
</feature>
<organism evidence="2">
    <name type="scientific">Aedes albopictus</name>
    <name type="common">Asian tiger mosquito</name>
    <name type="synonym">Stegomyia albopicta</name>
    <dbReference type="NCBI Taxonomy" id="7160"/>
    <lineage>
        <taxon>Eukaryota</taxon>
        <taxon>Metazoa</taxon>
        <taxon>Ecdysozoa</taxon>
        <taxon>Arthropoda</taxon>
        <taxon>Hexapoda</taxon>
        <taxon>Insecta</taxon>
        <taxon>Pterygota</taxon>
        <taxon>Neoptera</taxon>
        <taxon>Endopterygota</taxon>
        <taxon>Diptera</taxon>
        <taxon>Nematocera</taxon>
        <taxon>Culicoidea</taxon>
        <taxon>Culicidae</taxon>
        <taxon>Culicinae</taxon>
        <taxon>Aedini</taxon>
        <taxon>Aedes</taxon>
        <taxon>Stegomyia</taxon>
    </lineage>
</organism>
<dbReference type="AlphaFoldDB" id="A0A023EPR5"/>
<dbReference type="PANTHER" id="PTHR13475">
    <property type="entry name" value="NEUGRIN"/>
    <property type="match status" value="1"/>
</dbReference>
<protein>
    <submittedName>
        <fullName evidence="2">Putative secreted protein</fullName>
    </submittedName>
</protein>
<proteinExistence type="evidence at transcript level"/>
<dbReference type="InterPro" id="IPR010487">
    <property type="entry name" value="NGRN/Rrg9"/>
</dbReference>
<dbReference type="PANTHER" id="PTHR13475:SF3">
    <property type="entry name" value="NEUGRIN"/>
    <property type="match status" value="1"/>
</dbReference>
<dbReference type="GO" id="GO:0005634">
    <property type="term" value="C:nucleus"/>
    <property type="evidence" value="ECO:0007669"/>
    <property type="project" value="TreeGrafter"/>
</dbReference>
<evidence type="ECO:0000256" key="1">
    <source>
        <dbReference type="SAM" id="MobiDB-lite"/>
    </source>
</evidence>
<sequence length="371" mass="43815">MLRTILKLAYNKQKLLARNYARRARNPGVDRRMALLNRDQLQTNLNELEQLDEADFSQVHKSHKQYEQEAQHYRERLQSWIVGNKYFKTKQLNFLTWSEKEQIRYLHNFDPEEWSIDKLVESFPADRYTVVKIIKAKWIPRDVTRVEKHDEVVQENWELFKSGRIKNIDDRFAEHLNKFVHRNFQEVQKPKVEHKRLYDIRQHNQEGGEFSQIITSCKKYANATSQVDVKRIGVEEHESDQDVPEISIKAPNQDMFVMKNISDRRPKTLRQVKREHGMSSPGSEEVSDDSDVSSISSSRDCLINVKKYESELVSFVASKTPTQKKPDIRENIQIPRKLYKKGATYQLDDCFYDDDGEFLYRVPGMTGRSGQ</sequence>
<accession>A0A023EPR5</accession>
<dbReference type="VEuPathDB" id="VectorBase:AALF016861"/>
<dbReference type="EMBL" id="GAPW01002081">
    <property type="protein sequence ID" value="JAC11517.1"/>
    <property type="molecule type" value="mRNA"/>
</dbReference>
<evidence type="ECO:0000313" key="2">
    <source>
        <dbReference type="EMBL" id="JAC11517.1"/>
    </source>
</evidence>
<reference evidence="2" key="1">
    <citation type="journal article" date="2014" name="PLoS Negl. Trop. Dis.">
        <title>Identification and characterization of seminal fluid proteins in the Asian tiger mosquito, Aedes albopictus.</title>
        <authorList>
            <person name="Boes K.E."/>
            <person name="Ribeiro J.M."/>
            <person name="Wong A."/>
            <person name="Harrington L.C."/>
            <person name="Wolfner M.F."/>
            <person name="Sirot L.K."/>
        </authorList>
    </citation>
    <scope>NUCLEOTIDE SEQUENCE</scope>
    <source>
        <tissue evidence="2">Reproductive organs</tissue>
    </source>
</reference>
<dbReference type="VEuPathDB" id="VectorBase:AALC636_008270"/>
<dbReference type="Pfam" id="PF06413">
    <property type="entry name" value="Neugrin"/>
    <property type="match status" value="1"/>
</dbReference>
<feature type="compositionally biased region" description="Basic and acidic residues" evidence="1">
    <location>
        <begin position="264"/>
        <end position="277"/>
    </location>
</feature>